<dbReference type="EMBL" id="JASSZA010000005">
    <property type="protein sequence ID" value="KAK2110114.1"/>
    <property type="molecule type" value="Genomic_DNA"/>
</dbReference>
<dbReference type="Proteomes" id="UP001266305">
    <property type="component" value="Unassembled WGS sequence"/>
</dbReference>
<proteinExistence type="predicted"/>
<keyword evidence="2" id="KW-1185">Reference proteome</keyword>
<organism evidence="1 2">
    <name type="scientific">Saguinus oedipus</name>
    <name type="common">Cotton-top tamarin</name>
    <name type="synonym">Oedipomidas oedipus</name>
    <dbReference type="NCBI Taxonomy" id="9490"/>
    <lineage>
        <taxon>Eukaryota</taxon>
        <taxon>Metazoa</taxon>
        <taxon>Chordata</taxon>
        <taxon>Craniata</taxon>
        <taxon>Vertebrata</taxon>
        <taxon>Euteleostomi</taxon>
        <taxon>Mammalia</taxon>
        <taxon>Eutheria</taxon>
        <taxon>Euarchontoglires</taxon>
        <taxon>Primates</taxon>
        <taxon>Haplorrhini</taxon>
        <taxon>Platyrrhini</taxon>
        <taxon>Cebidae</taxon>
        <taxon>Callitrichinae</taxon>
        <taxon>Saguinus</taxon>
    </lineage>
</organism>
<evidence type="ECO:0000313" key="1">
    <source>
        <dbReference type="EMBL" id="KAK2110114.1"/>
    </source>
</evidence>
<sequence length="115" mass="12640">MVPMRSGTNRCFALFEEEIEFLYSENTVGRSPSVTDQWILSFMQSLIGFFETEMAGECLSVCPPSTTLFVTALLILLLLGRAAAATDLGFTISLYTGTRHSLEKAVPPHVAQEDC</sequence>
<name>A0ABQ9VL54_SAGOE</name>
<gene>
    <name evidence="1" type="ORF">P7K49_009860</name>
</gene>
<evidence type="ECO:0000313" key="2">
    <source>
        <dbReference type="Proteomes" id="UP001266305"/>
    </source>
</evidence>
<protein>
    <submittedName>
        <fullName evidence="1">Uncharacterized protein</fullName>
    </submittedName>
</protein>
<comment type="caution">
    <text evidence="1">The sequence shown here is derived from an EMBL/GenBank/DDBJ whole genome shotgun (WGS) entry which is preliminary data.</text>
</comment>
<accession>A0ABQ9VL54</accession>
<reference evidence="1 2" key="1">
    <citation type="submission" date="2023-05" db="EMBL/GenBank/DDBJ databases">
        <title>B98-5 Cell Line De Novo Hybrid Assembly: An Optical Mapping Approach.</title>
        <authorList>
            <person name="Kananen K."/>
            <person name="Auerbach J.A."/>
            <person name="Kautto E."/>
            <person name="Blachly J.S."/>
        </authorList>
    </citation>
    <scope>NUCLEOTIDE SEQUENCE [LARGE SCALE GENOMIC DNA]</scope>
    <source>
        <strain evidence="1">B95-8</strain>
        <tissue evidence="1">Cell line</tissue>
    </source>
</reference>